<dbReference type="Pfam" id="PF13550">
    <property type="entry name" value="Phage-tail_3"/>
    <property type="match status" value="1"/>
</dbReference>
<dbReference type="EMBL" id="QARP01000011">
    <property type="protein sequence ID" value="PUF36876.1"/>
    <property type="molecule type" value="Genomic_DNA"/>
</dbReference>
<proteinExistence type="predicted"/>
<name>A0A7Z1Q5I1_SALET</name>
<reference evidence="4 5" key="1">
    <citation type="submission" date="2018-04" db="EMBL/GenBank/DDBJ databases">
        <title>Whole genome sequencing of Salmonella enterica.</title>
        <authorList>
            <person name="Bell R."/>
        </authorList>
    </citation>
    <scope>NUCLEOTIDE SEQUENCE [LARGE SCALE GENOMIC DNA]</scope>
    <source>
        <strain evidence="2 5">CFSAN058609</strain>
        <strain evidence="3 4">CFSAN058610</strain>
    </source>
</reference>
<dbReference type="Pfam" id="PF24801">
    <property type="entry name" value="FNIII-A_GpJ"/>
    <property type="match status" value="1"/>
</dbReference>
<dbReference type="InterPro" id="IPR055385">
    <property type="entry name" value="GpJ_HDII-ins2"/>
</dbReference>
<evidence type="ECO:0000313" key="4">
    <source>
        <dbReference type="Proteomes" id="UP000251351"/>
    </source>
</evidence>
<dbReference type="Pfam" id="PF09327">
    <property type="entry name" value="Phage_Tail_Tip"/>
    <property type="match status" value="1"/>
</dbReference>
<dbReference type="InterPro" id="IPR053171">
    <property type="entry name" value="Viral_Tip_Attach_Protein"/>
</dbReference>
<dbReference type="InterPro" id="IPR055383">
    <property type="entry name" value="FN3-1_GpJ"/>
</dbReference>
<dbReference type="PANTHER" id="PTHR36251">
    <property type="entry name" value="FELS-1 PROPHAGE HOST SPECIFICITY PROTEIN-RELATED"/>
    <property type="match status" value="1"/>
</dbReference>
<dbReference type="SUPFAM" id="SSF49265">
    <property type="entry name" value="Fibronectin type III"/>
    <property type="match status" value="1"/>
</dbReference>
<protein>
    <submittedName>
        <fullName evidence="2">Host specificity protein J</fullName>
    </submittedName>
</protein>
<evidence type="ECO:0000313" key="3">
    <source>
        <dbReference type="EMBL" id="PUF61008.1"/>
    </source>
</evidence>
<dbReference type="Pfam" id="PF24489">
    <property type="entry name" value="Ig_J_second"/>
    <property type="match status" value="1"/>
</dbReference>
<dbReference type="InterPro" id="IPR057587">
    <property type="entry name" value="GpJ_Ig_second"/>
</dbReference>
<dbReference type="EMBL" id="QARO01000007">
    <property type="protein sequence ID" value="PUF61008.1"/>
    <property type="molecule type" value="Genomic_DNA"/>
</dbReference>
<dbReference type="AlphaFoldDB" id="A0A7Z1Q5I1"/>
<comment type="caution">
    <text evidence="2">The sequence shown here is derived from an EMBL/GenBank/DDBJ whole genome shotgun (WGS) entry which is preliminary data.</text>
</comment>
<accession>A0A7Z1Q5I1</accession>
<dbReference type="PROSITE" id="PS50853">
    <property type="entry name" value="FN3"/>
    <property type="match status" value="1"/>
</dbReference>
<sequence>MSKGGGGGHTPYEAPDSLKSTQLLAMIDAISEGPIKGPVNGMQSILVNNTPLVDAEGNYNIHGVTVVYRLGEHPQTALEGFEDSGAETLMGVELKHDNPITRTITSKEIDRLRFTFGVQSLVESNDKGDQNESSVNMQIQFQINGVWQLVKDIYIHGKTTTQFLASVVVSNLPPRPFNMRMVRITDDSTTSMLQNKTLWSSYTEIIDIKQTYPNTAVVGLQVDAEQFGSQQVTVNYHLEGRIVLVPSNYDPVSRTYAGLWDGTFKPAYTNNPAWCVLDLLTHPRYGMGQRIGISDVDKWALYAIAQYCDQMVPDGFGGMEPRMRCNAWLTTQRKAHDVLADFCSVMRCMPVWNGQKMTFVQDRPADRAWTYTNSNVVGGQFKYSFSALKERHNAVEVRYVDPMNGWKTSTELVEDHEAQVRYGRNVLKMDAFGCTSRGQAHRMGLWAIQTELLETQTVDFSVGAEGLRHTVGDLFEICDNDYAGASVSGRIVAVDVAARTLTLDREIEIPEHGAATLSSVGSDGLPVIMKVMSHTEPDKITVDVLPEGIAPGGVWGLKLPALRRRLFRCVVIREGENGTYGITAVQHVPEKEAIVDNGAHFDLQSGTLNGVIPPAVQHLVVDTSTDSSLYQAKATWDTPRVIKGVRFVLRLTVGVGTDDDPVRLVTTVTTSETEFTFHELPYGHYTLTVSAINGYGQQGDPASVEFDIDLPEPPDFIEITPGYFSLTVAPRQKVYHPDVSFEFWFSEKQLLSADQVLAEGQYLGRGSMWIKDGLMLLGTDYWFYVRSVNLVGKSAFAEASGQVKSDAQGVLERLKGQITANLLNREFLSTIENDTVRREFEAALRISETNVQQQLETLKSTVNVSVAAELETIKRTAADEHAAVTLQMSTLQTQISTDITSKIEALQRASSTAEGSLTEKLTQLNATVNGQVTTVQEISRAQAMLNDTVAALKSFRVQYQANGKAAIAGIQLSATQTQSEILMMADRFALLNPYNGSVMLPFVVQNGQVILADTFVKSLNINDRFVVDTAGNVQIRDSARNVGMVITNRAIKTFDDYSRKRVQVGDLWA</sequence>
<dbReference type="InterPro" id="IPR032876">
    <property type="entry name" value="J_dom"/>
</dbReference>
<dbReference type="RefSeq" id="WP_154707803.1">
    <property type="nucleotide sequence ID" value="NZ_QARO01000007.1"/>
</dbReference>
<feature type="domain" description="Fibronectin type-III" evidence="1">
    <location>
        <begin position="615"/>
        <end position="713"/>
    </location>
</feature>
<gene>
    <name evidence="3" type="ORF">DAX73_09755</name>
    <name evidence="2" type="ORF">DAX92_13125</name>
</gene>
<dbReference type="InterPro" id="IPR013783">
    <property type="entry name" value="Ig-like_fold"/>
</dbReference>
<dbReference type="Proteomes" id="UP000251540">
    <property type="component" value="Unassembled WGS sequence"/>
</dbReference>
<dbReference type="Proteomes" id="UP000251351">
    <property type="component" value="Unassembled WGS sequence"/>
</dbReference>
<dbReference type="Pfam" id="PF24421">
    <property type="entry name" value="Ig_J"/>
    <property type="match status" value="1"/>
</dbReference>
<evidence type="ECO:0000313" key="5">
    <source>
        <dbReference type="Proteomes" id="UP000251540"/>
    </source>
</evidence>
<evidence type="ECO:0000259" key="1">
    <source>
        <dbReference type="PROSITE" id="PS50853"/>
    </source>
</evidence>
<organism evidence="2 5">
    <name type="scientific">Salmonella enterica I</name>
    <dbReference type="NCBI Taxonomy" id="59201"/>
    <lineage>
        <taxon>Bacteria</taxon>
        <taxon>Pseudomonadati</taxon>
        <taxon>Pseudomonadota</taxon>
        <taxon>Gammaproteobacteria</taxon>
        <taxon>Enterobacterales</taxon>
        <taxon>Enterobacteriaceae</taxon>
        <taxon>Salmonella</taxon>
    </lineage>
</organism>
<dbReference type="PANTHER" id="PTHR36251:SF2">
    <property type="entry name" value="GIFSY-2 PROPHAGE HOST SPECIFICITY PROTEIN J, PHAGE LAMBDA"/>
    <property type="match status" value="1"/>
</dbReference>
<dbReference type="InterPro" id="IPR015406">
    <property type="entry name" value="GpJ_CSF"/>
</dbReference>
<dbReference type="Gene3D" id="2.60.40.10">
    <property type="entry name" value="Immunoglobulins"/>
    <property type="match status" value="1"/>
</dbReference>
<evidence type="ECO:0000313" key="2">
    <source>
        <dbReference type="EMBL" id="PUF36876.1"/>
    </source>
</evidence>
<dbReference type="InterPro" id="IPR036116">
    <property type="entry name" value="FN3_sf"/>
</dbReference>
<dbReference type="InterPro" id="IPR003961">
    <property type="entry name" value="FN3_dom"/>
</dbReference>